<sequence>MVKHLVEHLNSKINVTSEEVADSQLYKTTFTITLPQHK</sequence>
<reference evidence="1 2" key="1">
    <citation type="submission" date="2019-01" db="EMBL/GenBank/DDBJ databases">
        <authorList>
            <person name="Brito A."/>
        </authorList>
    </citation>
    <scope>NUCLEOTIDE SEQUENCE [LARGE SCALE GENOMIC DNA]</scope>
    <source>
        <strain evidence="1">1</strain>
    </source>
</reference>
<protein>
    <submittedName>
        <fullName evidence="1">Uncharacterized protein</fullName>
    </submittedName>
</protein>
<organism evidence="1 2">
    <name type="scientific">Hyella patelloides LEGE 07179</name>
    <dbReference type="NCBI Taxonomy" id="945734"/>
    <lineage>
        <taxon>Bacteria</taxon>
        <taxon>Bacillati</taxon>
        <taxon>Cyanobacteriota</taxon>
        <taxon>Cyanophyceae</taxon>
        <taxon>Pleurocapsales</taxon>
        <taxon>Hyellaceae</taxon>
        <taxon>Hyella</taxon>
    </lineage>
</organism>
<dbReference type="EMBL" id="CAACVJ010000486">
    <property type="protein sequence ID" value="VEP17061.1"/>
    <property type="molecule type" value="Genomic_DNA"/>
</dbReference>
<keyword evidence="2" id="KW-1185">Reference proteome</keyword>
<evidence type="ECO:0000313" key="2">
    <source>
        <dbReference type="Proteomes" id="UP000320055"/>
    </source>
</evidence>
<dbReference type="Proteomes" id="UP000320055">
    <property type="component" value="Unassembled WGS sequence"/>
</dbReference>
<name>A0A563W044_9CYAN</name>
<proteinExistence type="predicted"/>
<dbReference type="AlphaFoldDB" id="A0A563W044"/>
<evidence type="ECO:0000313" key="1">
    <source>
        <dbReference type="EMBL" id="VEP17061.1"/>
    </source>
</evidence>
<accession>A0A563W044</accession>
<gene>
    <name evidence="1" type="ORF">H1P_5360001</name>
</gene>